<dbReference type="GO" id="GO:0045087">
    <property type="term" value="P:innate immune response"/>
    <property type="evidence" value="ECO:0007669"/>
    <property type="project" value="TreeGrafter"/>
</dbReference>
<feature type="chain" id="PRO_5010817788" evidence="5">
    <location>
        <begin position="26"/>
        <end position="228"/>
    </location>
</feature>
<dbReference type="GeneID" id="108732850"/>
<feature type="region of interest" description="Disordered" evidence="4">
    <location>
        <begin position="159"/>
        <end position="185"/>
    </location>
</feature>
<dbReference type="RefSeq" id="XP_018319339.1">
    <property type="nucleotide sequence ID" value="XM_018463837.2"/>
</dbReference>
<evidence type="ECO:0000256" key="2">
    <source>
        <dbReference type="ARBA" id="ARBA00023157"/>
    </source>
</evidence>
<keyword evidence="3" id="KW-0325">Glycoprotein</keyword>
<evidence type="ECO:0000313" key="12">
    <source>
        <dbReference type="RefSeq" id="XP_018319342.1"/>
    </source>
</evidence>
<dbReference type="RefSeq" id="XP_018319342.1">
    <property type="nucleotide sequence ID" value="XM_018463840.2"/>
</dbReference>
<dbReference type="GO" id="GO:0005121">
    <property type="term" value="F:Toll binding"/>
    <property type="evidence" value="ECO:0007669"/>
    <property type="project" value="TreeGrafter"/>
</dbReference>
<gene>
    <name evidence="8 9 10 11 12 13" type="primary">LOC108732850</name>
</gene>
<evidence type="ECO:0000313" key="9">
    <source>
        <dbReference type="RefSeq" id="XP_018319339.1"/>
    </source>
</evidence>
<organism evidence="7 10">
    <name type="scientific">Agrilus planipennis</name>
    <name type="common">Emerald ash borer</name>
    <name type="synonym">Agrilus marcopoli</name>
    <dbReference type="NCBI Taxonomy" id="224129"/>
    <lineage>
        <taxon>Eukaryota</taxon>
        <taxon>Metazoa</taxon>
        <taxon>Ecdysozoa</taxon>
        <taxon>Arthropoda</taxon>
        <taxon>Hexapoda</taxon>
        <taxon>Insecta</taxon>
        <taxon>Pterygota</taxon>
        <taxon>Neoptera</taxon>
        <taxon>Endopterygota</taxon>
        <taxon>Coleoptera</taxon>
        <taxon>Polyphaga</taxon>
        <taxon>Elateriformia</taxon>
        <taxon>Buprestoidea</taxon>
        <taxon>Buprestidae</taxon>
        <taxon>Agrilinae</taxon>
        <taxon>Agrilus</taxon>
    </lineage>
</organism>
<dbReference type="AlphaFoldDB" id="A0A1W4WH49"/>
<dbReference type="GO" id="GO:0021556">
    <property type="term" value="P:central nervous system formation"/>
    <property type="evidence" value="ECO:0007669"/>
    <property type="project" value="TreeGrafter"/>
</dbReference>
<evidence type="ECO:0000259" key="6">
    <source>
        <dbReference type="Pfam" id="PF16077"/>
    </source>
</evidence>
<evidence type="ECO:0000313" key="11">
    <source>
        <dbReference type="RefSeq" id="XP_018319341.1"/>
    </source>
</evidence>
<evidence type="ECO:0000256" key="4">
    <source>
        <dbReference type="SAM" id="MobiDB-lite"/>
    </source>
</evidence>
<dbReference type="Gene3D" id="2.10.90.10">
    <property type="entry name" value="Cystine-knot cytokines"/>
    <property type="match status" value="1"/>
</dbReference>
<dbReference type="InterPro" id="IPR029034">
    <property type="entry name" value="Cystine-knot_cytokine"/>
</dbReference>
<sequence>MRIAHLLRIHVAVLVLAAVSTLAYSFESLNQTLLARTKRSSHLAPQWIEEYLYTHNQSLKDPGKYLSPRDNQVLLRHETKNRSGVDCCPSVQEMVEPEGGMNQDDQYVELYRDGNNRQRFYELSCHKDIEGKPCRFMDRRLHNQSRCVQKYSYTYALVKDPGGGNRGQHSHQRPSPFPSFPSAEPGGPTWTLDYIRVRSGCSCIVTPNLKRKKNQKSRKRNKHEPSGD</sequence>
<evidence type="ECO:0000256" key="1">
    <source>
        <dbReference type="ARBA" id="ARBA00022729"/>
    </source>
</evidence>
<proteinExistence type="predicted"/>
<dbReference type="RefSeq" id="XP_018319340.1">
    <property type="nucleotide sequence ID" value="XM_018463838.2"/>
</dbReference>
<evidence type="ECO:0000313" key="8">
    <source>
        <dbReference type="RefSeq" id="XP_018319338.1"/>
    </source>
</evidence>
<protein>
    <submittedName>
        <fullName evidence="8 9">Uncharacterized protein LOC108732850</fullName>
    </submittedName>
</protein>
<dbReference type="RefSeq" id="XP_018319338.1">
    <property type="nucleotide sequence ID" value="XM_018463836.2"/>
</dbReference>
<evidence type="ECO:0000313" key="13">
    <source>
        <dbReference type="RefSeq" id="XP_018319343.1"/>
    </source>
</evidence>
<dbReference type="InterPro" id="IPR032104">
    <property type="entry name" value="Spaetzle"/>
</dbReference>
<name>A0A1W4WH49_AGRPL</name>
<feature type="region of interest" description="Disordered" evidence="4">
    <location>
        <begin position="208"/>
        <end position="228"/>
    </location>
</feature>
<dbReference type="SUPFAM" id="SSF57501">
    <property type="entry name" value="Cystine-knot cytokines"/>
    <property type="match status" value="1"/>
</dbReference>
<dbReference type="Pfam" id="PF16077">
    <property type="entry name" value="Spaetzle"/>
    <property type="match status" value="1"/>
</dbReference>
<dbReference type="GO" id="GO:0005615">
    <property type="term" value="C:extracellular space"/>
    <property type="evidence" value="ECO:0007669"/>
    <property type="project" value="UniProtKB-ARBA"/>
</dbReference>
<dbReference type="PANTHER" id="PTHR23199:SF12">
    <property type="entry name" value="NEUROTROPHIN 1-RELATED"/>
    <property type="match status" value="1"/>
</dbReference>
<keyword evidence="2" id="KW-1015">Disulfide bond</keyword>
<dbReference type="RefSeq" id="XP_018319343.1">
    <property type="nucleotide sequence ID" value="XM_018463841.2"/>
</dbReference>
<dbReference type="RefSeq" id="XP_018319341.1">
    <property type="nucleotide sequence ID" value="XM_018463839.2"/>
</dbReference>
<dbReference type="PANTHER" id="PTHR23199">
    <property type="entry name" value="NEUROTROPHIN 1-RELATED"/>
    <property type="match status" value="1"/>
</dbReference>
<evidence type="ECO:0000256" key="3">
    <source>
        <dbReference type="ARBA" id="ARBA00023180"/>
    </source>
</evidence>
<feature type="compositionally biased region" description="Basic residues" evidence="4">
    <location>
        <begin position="209"/>
        <end position="222"/>
    </location>
</feature>
<feature type="signal peptide" evidence="5">
    <location>
        <begin position="1"/>
        <end position="25"/>
    </location>
</feature>
<feature type="domain" description="Spaetzle" evidence="6">
    <location>
        <begin position="87"/>
        <end position="157"/>
    </location>
</feature>
<evidence type="ECO:0000256" key="5">
    <source>
        <dbReference type="SAM" id="SignalP"/>
    </source>
</evidence>
<keyword evidence="1 5" id="KW-0732">Signal</keyword>
<evidence type="ECO:0000313" key="10">
    <source>
        <dbReference type="RefSeq" id="XP_018319340.1"/>
    </source>
</evidence>
<dbReference type="OrthoDB" id="6381819at2759"/>
<reference evidence="8 9" key="1">
    <citation type="submission" date="2025-04" db="UniProtKB">
        <authorList>
            <consortium name="RefSeq"/>
        </authorList>
    </citation>
    <scope>IDENTIFICATION</scope>
    <source>
        <tissue evidence="8 9">Entire body</tissue>
    </source>
</reference>
<accession>A0A1W4WH49</accession>
<keyword evidence="7" id="KW-1185">Reference proteome</keyword>
<dbReference type="InterPro" id="IPR052444">
    <property type="entry name" value="Spz/Toll_ligand-like"/>
</dbReference>
<dbReference type="GO" id="GO:0008083">
    <property type="term" value="F:growth factor activity"/>
    <property type="evidence" value="ECO:0007669"/>
    <property type="project" value="TreeGrafter"/>
</dbReference>
<dbReference type="Proteomes" id="UP000192223">
    <property type="component" value="Unplaced"/>
</dbReference>
<evidence type="ECO:0000313" key="7">
    <source>
        <dbReference type="Proteomes" id="UP000192223"/>
    </source>
</evidence>
<dbReference type="KEGG" id="apln:108732850"/>